<dbReference type="EMBL" id="CM007653">
    <property type="protein sequence ID" value="ONI16532.1"/>
    <property type="molecule type" value="Genomic_DNA"/>
</dbReference>
<evidence type="ECO:0000313" key="2">
    <source>
        <dbReference type="Proteomes" id="UP000006882"/>
    </source>
</evidence>
<accession>A0A251PYH1</accession>
<reference evidence="1 2" key="1">
    <citation type="journal article" date="2013" name="Nat. Genet.">
        <title>The high-quality draft genome of peach (Prunus persica) identifies unique patterns of genetic diversity, domestication and genome evolution.</title>
        <authorList>
            <consortium name="International Peach Genome Initiative"/>
            <person name="Verde I."/>
            <person name="Abbott A.G."/>
            <person name="Scalabrin S."/>
            <person name="Jung S."/>
            <person name="Shu S."/>
            <person name="Marroni F."/>
            <person name="Zhebentyayeva T."/>
            <person name="Dettori M.T."/>
            <person name="Grimwood J."/>
            <person name="Cattonaro F."/>
            <person name="Zuccolo A."/>
            <person name="Rossini L."/>
            <person name="Jenkins J."/>
            <person name="Vendramin E."/>
            <person name="Meisel L.A."/>
            <person name="Decroocq V."/>
            <person name="Sosinski B."/>
            <person name="Prochnik S."/>
            <person name="Mitros T."/>
            <person name="Policriti A."/>
            <person name="Cipriani G."/>
            <person name="Dondini L."/>
            <person name="Ficklin S."/>
            <person name="Goodstein D.M."/>
            <person name="Xuan P."/>
            <person name="Del Fabbro C."/>
            <person name="Aramini V."/>
            <person name="Copetti D."/>
            <person name="Gonzalez S."/>
            <person name="Horner D.S."/>
            <person name="Falchi R."/>
            <person name="Lucas S."/>
            <person name="Mica E."/>
            <person name="Maldonado J."/>
            <person name="Lazzari B."/>
            <person name="Bielenberg D."/>
            <person name="Pirona R."/>
            <person name="Miculan M."/>
            <person name="Barakat A."/>
            <person name="Testolin R."/>
            <person name="Stella A."/>
            <person name="Tartarini S."/>
            <person name="Tonutti P."/>
            <person name="Arus P."/>
            <person name="Orellana A."/>
            <person name="Wells C."/>
            <person name="Main D."/>
            <person name="Vizzotto G."/>
            <person name="Silva H."/>
            <person name="Salamini F."/>
            <person name="Schmutz J."/>
            <person name="Morgante M."/>
            <person name="Rokhsar D.S."/>
        </authorList>
    </citation>
    <scope>NUCLEOTIDE SEQUENCE [LARGE SCALE GENOMIC DNA]</scope>
    <source>
        <strain evidence="2">cv. Nemared</strain>
    </source>
</reference>
<proteinExistence type="predicted"/>
<name>A0A251PYH1_PRUPE</name>
<dbReference type="Proteomes" id="UP000006882">
    <property type="component" value="Chromosome G3"/>
</dbReference>
<protein>
    <submittedName>
        <fullName evidence="1">Uncharacterized protein</fullName>
    </submittedName>
</protein>
<dbReference type="Gramene" id="ONI16532">
    <property type="protein sequence ID" value="ONI16532"/>
    <property type="gene ID" value="PRUPE_3G104800"/>
</dbReference>
<dbReference type="AlphaFoldDB" id="A0A251PYH1"/>
<gene>
    <name evidence="1" type="ORF">PRUPE_3G104800</name>
</gene>
<keyword evidence="2" id="KW-1185">Reference proteome</keyword>
<sequence>MITTKRQQQYVLIIWANEIFQDQDRKHNRIYRHQYPMTDVKDERITTRCPMASKSDERELWTVMWKHII</sequence>
<evidence type="ECO:0000313" key="1">
    <source>
        <dbReference type="EMBL" id="ONI16532.1"/>
    </source>
</evidence>
<organism evidence="1 2">
    <name type="scientific">Prunus persica</name>
    <name type="common">Peach</name>
    <name type="synonym">Amygdalus persica</name>
    <dbReference type="NCBI Taxonomy" id="3760"/>
    <lineage>
        <taxon>Eukaryota</taxon>
        <taxon>Viridiplantae</taxon>
        <taxon>Streptophyta</taxon>
        <taxon>Embryophyta</taxon>
        <taxon>Tracheophyta</taxon>
        <taxon>Spermatophyta</taxon>
        <taxon>Magnoliopsida</taxon>
        <taxon>eudicotyledons</taxon>
        <taxon>Gunneridae</taxon>
        <taxon>Pentapetalae</taxon>
        <taxon>rosids</taxon>
        <taxon>fabids</taxon>
        <taxon>Rosales</taxon>
        <taxon>Rosaceae</taxon>
        <taxon>Amygdaloideae</taxon>
        <taxon>Amygdaleae</taxon>
        <taxon>Prunus</taxon>
    </lineage>
</organism>